<keyword evidence="4" id="KW-1185">Reference proteome</keyword>
<sequence>MPPAPTTTAPLELTAAQARVLSAQRAAPDDPSYNVGQYIDLSGPLDTALLQRAVGRTLAEAPGLHLRLYEEGGRIRQERLAFDAGGWRLPRLDTSGAADPVAAAVDLVRDQLACPPRLRLSAGDGPPPALTGAVLVRVGDGRHLLFSYFHHLAVDGYGVALLSGRIAELYTALVRGAEPPPSPFAPLEVLLAADRGYAGSAREAADRAHFAARYADRPPVTRFPAGPAAGGPGTARHTVLLDAEETARLATAVRGARATWAEGLTAALAALLHRDTGAGEAVFRTYAMARTAPGALRVPGMAVNVLPMRIAVDGSATFRELTARTAAEFTAVRRHQSYRGQPPAGPGPLLNLRPFPAELRFAGLTGRVVTLASGPVDDVSLSAVRHADGRLRVDVDADTARYGPGGAAALAERYTELLRRLTAEPGLPLDRAAAPTSLPHTQAASAAPTQGETR</sequence>
<reference evidence="3 4" key="1">
    <citation type="submission" date="2018-03" db="EMBL/GenBank/DDBJ databases">
        <title>Novel Streptomyces sp. from soil.</title>
        <authorList>
            <person name="Tan G.Y.A."/>
            <person name="Lee Z.Y."/>
        </authorList>
    </citation>
    <scope>NUCLEOTIDE SEQUENCE [LARGE SCALE GENOMIC DNA]</scope>
    <source>
        <strain evidence="3 4">ST5x</strain>
    </source>
</reference>
<feature type="compositionally biased region" description="Polar residues" evidence="1">
    <location>
        <begin position="438"/>
        <end position="454"/>
    </location>
</feature>
<evidence type="ECO:0000256" key="1">
    <source>
        <dbReference type="SAM" id="MobiDB-lite"/>
    </source>
</evidence>
<dbReference type="AlphaFoldDB" id="A0A2S9PMZ0"/>
<dbReference type="GO" id="GO:0008610">
    <property type="term" value="P:lipid biosynthetic process"/>
    <property type="evidence" value="ECO:0007669"/>
    <property type="project" value="UniProtKB-ARBA"/>
</dbReference>
<evidence type="ECO:0000259" key="2">
    <source>
        <dbReference type="Pfam" id="PF00668"/>
    </source>
</evidence>
<dbReference type="RefSeq" id="WP_105871846.1">
    <property type="nucleotide sequence ID" value="NZ_PVLV01000676.1"/>
</dbReference>
<proteinExistence type="predicted"/>
<feature type="region of interest" description="Disordered" evidence="1">
    <location>
        <begin position="429"/>
        <end position="454"/>
    </location>
</feature>
<dbReference type="GO" id="GO:0031177">
    <property type="term" value="F:phosphopantetheine binding"/>
    <property type="evidence" value="ECO:0007669"/>
    <property type="project" value="TreeGrafter"/>
</dbReference>
<dbReference type="Gene3D" id="3.30.559.10">
    <property type="entry name" value="Chloramphenicol acetyltransferase-like domain"/>
    <property type="match status" value="1"/>
</dbReference>
<dbReference type="InterPro" id="IPR001242">
    <property type="entry name" value="Condensation_dom"/>
</dbReference>
<dbReference type="InterPro" id="IPR023213">
    <property type="entry name" value="CAT-like_dom_sf"/>
</dbReference>
<dbReference type="SUPFAM" id="SSF52777">
    <property type="entry name" value="CoA-dependent acyltransferases"/>
    <property type="match status" value="2"/>
</dbReference>
<gene>
    <name evidence="3" type="ORF">C6N75_29145</name>
</gene>
<dbReference type="GO" id="GO:0044550">
    <property type="term" value="P:secondary metabolite biosynthetic process"/>
    <property type="evidence" value="ECO:0007669"/>
    <property type="project" value="TreeGrafter"/>
</dbReference>
<evidence type="ECO:0000313" key="3">
    <source>
        <dbReference type="EMBL" id="PRH75784.1"/>
    </source>
</evidence>
<dbReference type="EMBL" id="PVLV01000676">
    <property type="protein sequence ID" value="PRH75784.1"/>
    <property type="molecule type" value="Genomic_DNA"/>
</dbReference>
<dbReference type="PANTHER" id="PTHR45527:SF1">
    <property type="entry name" value="FATTY ACID SYNTHASE"/>
    <property type="match status" value="1"/>
</dbReference>
<accession>A0A2S9PMZ0</accession>
<organism evidence="3 4">
    <name type="scientific">Streptomyces solincola</name>
    <dbReference type="NCBI Taxonomy" id="2100817"/>
    <lineage>
        <taxon>Bacteria</taxon>
        <taxon>Bacillati</taxon>
        <taxon>Actinomycetota</taxon>
        <taxon>Actinomycetes</taxon>
        <taxon>Kitasatosporales</taxon>
        <taxon>Streptomycetaceae</taxon>
        <taxon>Streptomyces</taxon>
    </lineage>
</organism>
<dbReference type="PANTHER" id="PTHR45527">
    <property type="entry name" value="NONRIBOSOMAL PEPTIDE SYNTHETASE"/>
    <property type="match status" value="1"/>
</dbReference>
<dbReference type="Gene3D" id="3.30.559.30">
    <property type="entry name" value="Nonribosomal peptide synthetase, condensation domain"/>
    <property type="match status" value="1"/>
</dbReference>
<dbReference type="Pfam" id="PF00668">
    <property type="entry name" value="Condensation"/>
    <property type="match status" value="1"/>
</dbReference>
<name>A0A2S9PMZ0_9ACTN</name>
<dbReference type="GO" id="GO:0005737">
    <property type="term" value="C:cytoplasm"/>
    <property type="evidence" value="ECO:0007669"/>
    <property type="project" value="TreeGrafter"/>
</dbReference>
<dbReference type="Proteomes" id="UP000239322">
    <property type="component" value="Unassembled WGS sequence"/>
</dbReference>
<comment type="caution">
    <text evidence="3">The sequence shown here is derived from an EMBL/GenBank/DDBJ whole genome shotgun (WGS) entry which is preliminary data.</text>
</comment>
<dbReference type="GO" id="GO:0043041">
    <property type="term" value="P:amino acid activation for nonribosomal peptide biosynthetic process"/>
    <property type="evidence" value="ECO:0007669"/>
    <property type="project" value="TreeGrafter"/>
</dbReference>
<dbReference type="GO" id="GO:0003824">
    <property type="term" value="F:catalytic activity"/>
    <property type="evidence" value="ECO:0007669"/>
    <property type="project" value="InterPro"/>
</dbReference>
<protein>
    <recommendedName>
        <fullName evidence="2">Condensation domain-containing protein</fullName>
    </recommendedName>
</protein>
<evidence type="ECO:0000313" key="4">
    <source>
        <dbReference type="Proteomes" id="UP000239322"/>
    </source>
</evidence>
<feature type="domain" description="Condensation" evidence="2">
    <location>
        <begin position="12"/>
        <end position="338"/>
    </location>
</feature>